<dbReference type="PANTHER" id="PTHR46289">
    <property type="entry name" value="52 KDA REPRESSOR OF THE INHIBITOR OF THE PROTEIN KINASE-LIKE PROTEIN-RELATED"/>
    <property type="match status" value="1"/>
</dbReference>
<reference evidence="1 2" key="1">
    <citation type="submission" date="2023-01" db="EMBL/GenBank/DDBJ databases">
        <authorList>
            <person name="Whitehead M."/>
        </authorList>
    </citation>
    <scope>NUCLEOTIDE SEQUENCE [LARGE SCALE GENOMIC DNA]</scope>
</reference>
<evidence type="ECO:0000313" key="2">
    <source>
        <dbReference type="Proteomes" id="UP001160148"/>
    </source>
</evidence>
<gene>
    <name evidence="1" type="ORF">MEUPH1_LOCUS26029</name>
</gene>
<dbReference type="AlphaFoldDB" id="A0AAV0XVY4"/>
<dbReference type="InterPro" id="IPR012337">
    <property type="entry name" value="RNaseH-like_sf"/>
</dbReference>
<dbReference type="InterPro" id="IPR052958">
    <property type="entry name" value="IFN-induced_PKR_regulator"/>
</dbReference>
<evidence type="ECO:0000313" key="1">
    <source>
        <dbReference type="EMBL" id="CAI6372107.1"/>
    </source>
</evidence>
<accession>A0AAV0XVY4</accession>
<protein>
    <recommendedName>
        <fullName evidence="3">DUF4371 domain-containing protein</fullName>
    </recommendedName>
</protein>
<dbReference type="PANTHER" id="PTHR46289:SF14">
    <property type="entry name" value="DUF4371 DOMAIN-CONTAINING PROTEIN"/>
    <property type="match status" value="1"/>
</dbReference>
<name>A0AAV0XVY4_9HEMI</name>
<sequence>MAHISQLVYLVIRYIKDKIIREDFIGFINVHRENFNSNDDEPKMSGTLIGDTVLNILKKCSLNLDNCIGISTDSCATMVGLERGAVTTLQNDLKFAVKCPCFNHALNNSLIKGCKVQSIQNTFGTISEVVAFFNSSAKRTFVLNKYLGHSLYSLCQTRWAEKHDFILQFSTSLVKIVKSLDCISEWSDTVTSSKAHNLSKSLTCCEFIVSLHSISNIFSVTSPISR</sequence>
<proteinExistence type="predicted"/>
<organism evidence="1 2">
    <name type="scientific">Macrosiphum euphorbiae</name>
    <name type="common">potato aphid</name>
    <dbReference type="NCBI Taxonomy" id="13131"/>
    <lineage>
        <taxon>Eukaryota</taxon>
        <taxon>Metazoa</taxon>
        <taxon>Ecdysozoa</taxon>
        <taxon>Arthropoda</taxon>
        <taxon>Hexapoda</taxon>
        <taxon>Insecta</taxon>
        <taxon>Pterygota</taxon>
        <taxon>Neoptera</taxon>
        <taxon>Paraneoptera</taxon>
        <taxon>Hemiptera</taxon>
        <taxon>Sternorrhyncha</taxon>
        <taxon>Aphidomorpha</taxon>
        <taxon>Aphidoidea</taxon>
        <taxon>Aphididae</taxon>
        <taxon>Macrosiphini</taxon>
        <taxon>Macrosiphum</taxon>
    </lineage>
</organism>
<keyword evidence="2" id="KW-1185">Reference proteome</keyword>
<dbReference type="SUPFAM" id="SSF53098">
    <property type="entry name" value="Ribonuclease H-like"/>
    <property type="match status" value="1"/>
</dbReference>
<evidence type="ECO:0008006" key="3">
    <source>
        <dbReference type="Google" id="ProtNLM"/>
    </source>
</evidence>
<dbReference type="EMBL" id="CARXXK010001019">
    <property type="protein sequence ID" value="CAI6372107.1"/>
    <property type="molecule type" value="Genomic_DNA"/>
</dbReference>
<comment type="caution">
    <text evidence="1">The sequence shown here is derived from an EMBL/GenBank/DDBJ whole genome shotgun (WGS) entry which is preliminary data.</text>
</comment>
<dbReference type="Proteomes" id="UP001160148">
    <property type="component" value="Unassembled WGS sequence"/>
</dbReference>